<accession>A0AAV3NQB2</accession>
<evidence type="ECO:0000313" key="3">
    <source>
        <dbReference type="Proteomes" id="UP001454036"/>
    </source>
</evidence>
<organism evidence="2 3">
    <name type="scientific">Lithospermum erythrorhizon</name>
    <name type="common">Purple gromwell</name>
    <name type="synonym">Lithospermum officinale var. erythrorhizon</name>
    <dbReference type="NCBI Taxonomy" id="34254"/>
    <lineage>
        <taxon>Eukaryota</taxon>
        <taxon>Viridiplantae</taxon>
        <taxon>Streptophyta</taxon>
        <taxon>Embryophyta</taxon>
        <taxon>Tracheophyta</taxon>
        <taxon>Spermatophyta</taxon>
        <taxon>Magnoliopsida</taxon>
        <taxon>eudicotyledons</taxon>
        <taxon>Gunneridae</taxon>
        <taxon>Pentapetalae</taxon>
        <taxon>asterids</taxon>
        <taxon>lamiids</taxon>
        <taxon>Boraginales</taxon>
        <taxon>Boraginaceae</taxon>
        <taxon>Boraginoideae</taxon>
        <taxon>Lithospermeae</taxon>
        <taxon>Lithospermum</taxon>
    </lineage>
</organism>
<keyword evidence="3" id="KW-1185">Reference proteome</keyword>
<comment type="caution">
    <text evidence="2">The sequence shown here is derived from an EMBL/GenBank/DDBJ whole genome shotgun (WGS) entry which is preliminary data.</text>
</comment>
<evidence type="ECO:0000256" key="1">
    <source>
        <dbReference type="SAM" id="MobiDB-lite"/>
    </source>
</evidence>
<name>A0AAV3NQB2_LITER</name>
<gene>
    <name evidence="2" type="ORF">LIER_02253</name>
</gene>
<dbReference type="EMBL" id="BAABME010000241">
    <property type="protein sequence ID" value="GAA0141011.1"/>
    <property type="molecule type" value="Genomic_DNA"/>
</dbReference>
<reference evidence="2 3" key="1">
    <citation type="submission" date="2024-01" db="EMBL/GenBank/DDBJ databases">
        <title>The complete chloroplast genome sequence of Lithospermum erythrorhizon: insights into the phylogenetic relationship among Boraginaceae species and the maternal lineages of purple gromwells.</title>
        <authorList>
            <person name="Okada T."/>
            <person name="Watanabe K."/>
        </authorList>
    </citation>
    <scope>NUCLEOTIDE SEQUENCE [LARGE SCALE GENOMIC DNA]</scope>
</reference>
<protein>
    <submittedName>
        <fullName evidence="2">Uncharacterized protein</fullName>
    </submittedName>
</protein>
<feature type="region of interest" description="Disordered" evidence="1">
    <location>
        <begin position="111"/>
        <end position="132"/>
    </location>
</feature>
<dbReference type="Proteomes" id="UP001454036">
    <property type="component" value="Unassembled WGS sequence"/>
</dbReference>
<sequence length="132" mass="15199">MYPPHQGKSYYRDNGGSYSVARCNQQGAPYEPSGGMPLRVSVAKVYVQMSAKQLLPVPGRMRENPGKRDQNRYCEYHREHEHDTNECRILKMKIEKLIQCGYLKEFTGGRTYEERPQGRSLSPPRSCSRTKA</sequence>
<proteinExistence type="predicted"/>
<evidence type="ECO:0000313" key="2">
    <source>
        <dbReference type="EMBL" id="GAA0141011.1"/>
    </source>
</evidence>
<dbReference type="AlphaFoldDB" id="A0AAV3NQB2"/>
<feature type="compositionally biased region" description="Polar residues" evidence="1">
    <location>
        <begin position="119"/>
        <end position="132"/>
    </location>
</feature>